<evidence type="ECO:0000256" key="1">
    <source>
        <dbReference type="ARBA" id="ARBA00022679"/>
    </source>
</evidence>
<keyword evidence="7" id="KW-1185">Reference proteome</keyword>
<organism evidence="6 7">
    <name type="scientific">Clavelina lepadiformis</name>
    <name type="common">Light-bulb sea squirt</name>
    <name type="synonym">Ascidia lepadiformis</name>
    <dbReference type="NCBI Taxonomy" id="159417"/>
    <lineage>
        <taxon>Eukaryota</taxon>
        <taxon>Metazoa</taxon>
        <taxon>Chordata</taxon>
        <taxon>Tunicata</taxon>
        <taxon>Ascidiacea</taxon>
        <taxon>Aplousobranchia</taxon>
        <taxon>Clavelinidae</taxon>
        <taxon>Clavelina</taxon>
    </lineage>
</organism>
<proteinExistence type="inferred from homology"/>
<evidence type="ECO:0000313" key="7">
    <source>
        <dbReference type="Proteomes" id="UP001642483"/>
    </source>
</evidence>
<dbReference type="PANTHER" id="PTHR10605:SF72">
    <property type="entry name" value="HEPARAN SULFATE 3-O SULFOTRANSFERASE-B, ISOFORM A"/>
    <property type="match status" value="1"/>
</dbReference>
<dbReference type="InterPro" id="IPR000863">
    <property type="entry name" value="Sulfotransferase_dom"/>
</dbReference>
<feature type="domain" description="Sulfotransferase" evidence="5">
    <location>
        <begin position="85"/>
        <end position="308"/>
    </location>
</feature>
<gene>
    <name evidence="6" type="ORF">CVLEPA_LOCUS24194</name>
</gene>
<keyword evidence="2" id="KW-0325">Glycoprotein</keyword>
<feature type="transmembrane region" description="Helical" evidence="4">
    <location>
        <begin position="9"/>
        <end position="25"/>
    </location>
</feature>
<comment type="caution">
    <text evidence="6">The sequence shown here is derived from an EMBL/GenBank/DDBJ whole genome shotgun (WGS) entry which is preliminary data.</text>
</comment>
<dbReference type="Proteomes" id="UP001642483">
    <property type="component" value="Unassembled WGS sequence"/>
</dbReference>
<reference evidence="6 7" key="1">
    <citation type="submission" date="2024-02" db="EMBL/GenBank/DDBJ databases">
        <authorList>
            <person name="Daric V."/>
            <person name="Darras S."/>
        </authorList>
    </citation>
    <scope>NUCLEOTIDE SEQUENCE [LARGE SCALE GENOMIC DNA]</scope>
</reference>
<keyword evidence="4" id="KW-0812">Transmembrane</keyword>
<dbReference type="InterPro" id="IPR037359">
    <property type="entry name" value="NST/OST"/>
</dbReference>
<dbReference type="InterPro" id="IPR027417">
    <property type="entry name" value="P-loop_NTPase"/>
</dbReference>
<evidence type="ECO:0000313" key="6">
    <source>
        <dbReference type="EMBL" id="CAK8691490.1"/>
    </source>
</evidence>
<comment type="similarity">
    <text evidence="3">Belongs to the sulfotransferase 1 family.</text>
</comment>
<dbReference type="PANTHER" id="PTHR10605">
    <property type="entry name" value="HEPARAN SULFATE SULFOTRANSFERASE"/>
    <property type="match status" value="1"/>
</dbReference>
<evidence type="ECO:0000256" key="2">
    <source>
        <dbReference type="ARBA" id="ARBA00023180"/>
    </source>
</evidence>
<evidence type="ECO:0000256" key="3">
    <source>
        <dbReference type="RuleBase" id="RU361155"/>
    </source>
</evidence>
<accession>A0ABP0GIA9</accession>
<dbReference type="EC" id="2.8.2.-" evidence="3"/>
<keyword evidence="4" id="KW-1133">Transmembrane helix</keyword>
<evidence type="ECO:0000259" key="5">
    <source>
        <dbReference type="Pfam" id="PF00685"/>
    </source>
</evidence>
<protein>
    <recommendedName>
        <fullName evidence="3">Sulfotransferase</fullName>
        <ecNumber evidence="3">2.8.2.-</ecNumber>
    </recommendedName>
</protein>
<dbReference type="Gene3D" id="3.40.50.300">
    <property type="entry name" value="P-loop containing nucleotide triphosphate hydrolases"/>
    <property type="match status" value="1"/>
</dbReference>
<dbReference type="EMBL" id="CAWYQH010000119">
    <property type="protein sequence ID" value="CAK8691490.1"/>
    <property type="molecule type" value="Genomic_DNA"/>
</dbReference>
<evidence type="ECO:0000256" key="4">
    <source>
        <dbReference type="SAM" id="Phobius"/>
    </source>
</evidence>
<sequence>MLKRFLRRYIVLSIFLLGPFVIWSWKNKNLFNYSPSEAGRSQAHKTKSEQQKIIEQYKSRLNAREEAMKEIAMHKEENPGRKQLPRVILIGVKKCGTDGIVSFLGYHPLIKIPIEVQSETFFFNGKGYSAGAAKYISFFPPTNDIEWGMEKTPAYFDSPPFDFPSRIKDMVPNAKLLLIVCDPTKRAFSDYVHERMRHDLVNDTMIAEYKTFDDYVDHYLPILEKLMMNTTSNFTTNPSSDLRTQKMLTALPHKDSAATLISTGLYVYHIHRWKRLYNQSNFLTIDGEDFMANTGKVMEKIQDFLKIPKLLWKEDFVKNPDTGFYCHRKLTEQHLNQSRVETNNELIASLQCLAKTKGRTRNGAKTASSKTLEELRKFYQPFNKDFYREMNHQYNWM</sequence>
<dbReference type="Pfam" id="PF00685">
    <property type="entry name" value="Sulfotransfer_1"/>
    <property type="match status" value="1"/>
</dbReference>
<keyword evidence="1 3" id="KW-0808">Transferase</keyword>
<name>A0ABP0GIA9_CLALP</name>
<keyword evidence="4" id="KW-0472">Membrane</keyword>
<dbReference type="SUPFAM" id="SSF52540">
    <property type="entry name" value="P-loop containing nucleoside triphosphate hydrolases"/>
    <property type="match status" value="1"/>
</dbReference>